<comment type="caution">
    <text evidence="1">The sequence shown here is derived from an EMBL/GenBank/DDBJ whole genome shotgun (WGS) entry which is preliminary data.</text>
</comment>
<gene>
    <name evidence="1" type="ORF">QAD02_002353</name>
</gene>
<reference evidence="1" key="1">
    <citation type="submission" date="2023-04" db="EMBL/GenBank/DDBJ databases">
        <title>A chromosome-level genome assembly of the parasitoid wasp Eretmocerus hayati.</title>
        <authorList>
            <person name="Zhong Y."/>
            <person name="Liu S."/>
            <person name="Liu Y."/>
        </authorList>
    </citation>
    <scope>NUCLEOTIDE SEQUENCE</scope>
    <source>
        <strain evidence="1">ZJU_SS_LIU_2023</strain>
    </source>
</reference>
<proteinExistence type="predicted"/>
<sequence>MKGGEMLMLLQEGETWSKLCDFQEFLTISTPLLSTSTSSDILLGEQGEPSTQLDQETPSNAENAQNPLINQEANPQDQENINFSNFVIPWHKLDRKTFSALSRGVRDDEIRKTTVRLVIAELRFINCHILSGVLKIVAQQMVDEYPASFEDRLSDGKTRAGDGTATILTRLIYHNNEENRKHNKRKSLEDVLPAYKNHCLDSTQAGCTNWGPEPPPDVTEEEMENQRVKLLHSTTETNLEEHKEAMQDTFLRQRKFINAKDFPSVEKIEQVWPCLFRKELMPEHFHLLTGKDINLLSDKLSP</sequence>
<evidence type="ECO:0000313" key="2">
    <source>
        <dbReference type="Proteomes" id="UP001239111"/>
    </source>
</evidence>
<accession>A0ACC2NIM1</accession>
<organism evidence="1 2">
    <name type="scientific">Eretmocerus hayati</name>
    <dbReference type="NCBI Taxonomy" id="131215"/>
    <lineage>
        <taxon>Eukaryota</taxon>
        <taxon>Metazoa</taxon>
        <taxon>Ecdysozoa</taxon>
        <taxon>Arthropoda</taxon>
        <taxon>Hexapoda</taxon>
        <taxon>Insecta</taxon>
        <taxon>Pterygota</taxon>
        <taxon>Neoptera</taxon>
        <taxon>Endopterygota</taxon>
        <taxon>Hymenoptera</taxon>
        <taxon>Apocrita</taxon>
        <taxon>Proctotrupomorpha</taxon>
        <taxon>Chalcidoidea</taxon>
        <taxon>Aphelinidae</taxon>
        <taxon>Aphelininae</taxon>
        <taxon>Eretmocerus</taxon>
    </lineage>
</organism>
<dbReference type="Proteomes" id="UP001239111">
    <property type="component" value="Chromosome 3"/>
</dbReference>
<evidence type="ECO:0000313" key="1">
    <source>
        <dbReference type="EMBL" id="KAJ8671094.1"/>
    </source>
</evidence>
<protein>
    <submittedName>
        <fullName evidence="1">Uncharacterized protein</fullName>
    </submittedName>
</protein>
<dbReference type="EMBL" id="CM056743">
    <property type="protein sequence ID" value="KAJ8671094.1"/>
    <property type="molecule type" value="Genomic_DNA"/>
</dbReference>
<keyword evidence="2" id="KW-1185">Reference proteome</keyword>
<name>A0ACC2NIM1_9HYME</name>